<protein>
    <submittedName>
        <fullName evidence="4">Sporulation protein</fullName>
    </submittedName>
</protein>
<evidence type="ECO:0000313" key="5">
    <source>
        <dbReference type="Proteomes" id="UP000438476"/>
    </source>
</evidence>
<dbReference type="SMART" id="SM00671">
    <property type="entry name" value="SEL1"/>
    <property type="match status" value="2"/>
</dbReference>
<proteinExistence type="predicted"/>
<feature type="compositionally biased region" description="Low complexity" evidence="1">
    <location>
        <begin position="290"/>
        <end position="299"/>
    </location>
</feature>
<feature type="signal peptide" evidence="2">
    <location>
        <begin position="1"/>
        <end position="24"/>
    </location>
</feature>
<organism evidence="4 5">
    <name type="scientific">Altericroceibacterium endophyticum</name>
    <dbReference type="NCBI Taxonomy" id="1808508"/>
    <lineage>
        <taxon>Bacteria</taxon>
        <taxon>Pseudomonadati</taxon>
        <taxon>Pseudomonadota</taxon>
        <taxon>Alphaproteobacteria</taxon>
        <taxon>Sphingomonadales</taxon>
        <taxon>Erythrobacteraceae</taxon>
        <taxon>Altericroceibacterium</taxon>
    </lineage>
</organism>
<dbReference type="EMBL" id="WTYT01000005">
    <property type="protein sequence ID" value="MXO66575.1"/>
    <property type="molecule type" value="Genomic_DNA"/>
</dbReference>
<dbReference type="Pfam" id="PF08238">
    <property type="entry name" value="Sel1"/>
    <property type="match status" value="2"/>
</dbReference>
<dbReference type="GO" id="GO:0042834">
    <property type="term" value="F:peptidoglycan binding"/>
    <property type="evidence" value="ECO:0007669"/>
    <property type="project" value="InterPro"/>
</dbReference>
<dbReference type="SUPFAM" id="SSF81901">
    <property type="entry name" value="HCP-like"/>
    <property type="match status" value="1"/>
</dbReference>
<dbReference type="RefSeq" id="WP_160737010.1">
    <property type="nucleotide sequence ID" value="NZ_WTYT01000005.1"/>
</dbReference>
<dbReference type="Proteomes" id="UP000438476">
    <property type="component" value="Unassembled WGS sequence"/>
</dbReference>
<reference evidence="4 5" key="1">
    <citation type="submission" date="2019-12" db="EMBL/GenBank/DDBJ databases">
        <title>Genomic-based taxomic classification of the family Erythrobacteraceae.</title>
        <authorList>
            <person name="Xu L."/>
        </authorList>
    </citation>
    <scope>NUCLEOTIDE SEQUENCE [LARGE SCALE GENOMIC DNA]</scope>
    <source>
        <strain evidence="4 5">LMG 29518</strain>
    </source>
</reference>
<dbReference type="InterPro" id="IPR007730">
    <property type="entry name" value="SPOR-like_dom"/>
</dbReference>
<dbReference type="AlphaFoldDB" id="A0A6I4T9Y1"/>
<dbReference type="SUPFAM" id="SSF110997">
    <property type="entry name" value="Sporulation related repeat"/>
    <property type="match status" value="1"/>
</dbReference>
<dbReference type="PANTHER" id="PTHR45011:SF1">
    <property type="entry name" value="DAP3-BINDING CELL DEATH ENHANCER 1"/>
    <property type="match status" value="1"/>
</dbReference>
<dbReference type="PROSITE" id="PS51724">
    <property type="entry name" value="SPOR"/>
    <property type="match status" value="1"/>
</dbReference>
<dbReference type="Gene3D" id="1.25.40.10">
    <property type="entry name" value="Tetratricopeptide repeat domain"/>
    <property type="match status" value="1"/>
</dbReference>
<dbReference type="PANTHER" id="PTHR45011">
    <property type="entry name" value="DAP3-BINDING CELL DEATH ENHANCER 1"/>
    <property type="match status" value="1"/>
</dbReference>
<feature type="chain" id="PRO_5026180828" evidence="2">
    <location>
        <begin position="25"/>
        <end position="422"/>
    </location>
</feature>
<evidence type="ECO:0000313" key="4">
    <source>
        <dbReference type="EMBL" id="MXO66575.1"/>
    </source>
</evidence>
<evidence type="ECO:0000256" key="2">
    <source>
        <dbReference type="SAM" id="SignalP"/>
    </source>
</evidence>
<feature type="region of interest" description="Disordered" evidence="1">
    <location>
        <begin position="219"/>
        <end position="351"/>
    </location>
</feature>
<evidence type="ECO:0000259" key="3">
    <source>
        <dbReference type="PROSITE" id="PS51724"/>
    </source>
</evidence>
<feature type="domain" description="SPOR" evidence="3">
    <location>
        <begin position="344"/>
        <end position="422"/>
    </location>
</feature>
<comment type="caution">
    <text evidence="4">The sequence shown here is derived from an EMBL/GenBank/DDBJ whole genome shotgun (WGS) entry which is preliminary data.</text>
</comment>
<keyword evidence="2" id="KW-0732">Signal</keyword>
<gene>
    <name evidence="4" type="ORF">GRI91_12480</name>
</gene>
<dbReference type="Pfam" id="PF05036">
    <property type="entry name" value="SPOR"/>
    <property type="match status" value="1"/>
</dbReference>
<feature type="compositionally biased region" description="Low complexity" evidence="1">
    <location>
        <begin position="225"/>
        <end position="241"/>
    </location>
</feature>
<accession>A0A6I4T9Y1</accession>
<dbReference type="InterPro" id="IPR006597">
    <property type="entry name" value="Sel1-like"/>
</dbReference>
<dbReference type="InterPro" id="IPR011990">
    <property type="entry name" value="TPR-like_helical_dom_sf"/>
</dbReference>
<dbReference type="InterPro" id="IPR052748">
    <property type="entry name" value="ISR_Activator"/>
</dbReference>
<dbReference type="InterPro" id="IPR036680">
    <property type="entry name" value="SPOR-like_sf"/>
</dbReference>
<sequence length="422" mass="44334">MRSRSSLSAGVALALIFCSGQALAQANDVKDGVEAWSEGDYAAAVELWQEPAAAGEADALFNMAQAYRLGRGVPADPARARALYARAAEQGHLRAADIYGLMLFQDGEKAQAIPYIEDAAKRGDPRAQYLLGIALFNGDEVKQDWVRSYALLTLANSQGLPQAPRAIAQMDKHIPMKQRSEAVERAQRMRLEADALRASRLAAADLAMQAGDEAPAIAQAGANKAASTPSSATPTPTSAPAQVAANTAPPILRTKQALRDARMADGTSDPEMAGATYTLPVRAPTPTQTRPQRQASAPKPAAPSPAAPVQVASRPVVQKAPERSAAQTAAQRAGQAAASQPRPSSSTSPWRVQLGAFGVDGNAERLWAKLASRPELRGRQRLLIPAGRVTKLQAGGFASKAQAEQACAALKASGQDCLVTRK</sequence>
<evidence type="ECO:0000256" key="1">
    <source>
        <dbReference type="SAM" id="MobiDB-lite"/>
    </source>
</evidence>
<dbReference type="OrthoDB" id="112232at2"/>
<name>A0A6I4T9Y1_9SPHN</name>
<keyword evidence="5" id="KW-1185">Reference proteome</keyword>
<feature type="compositionally biased region" description="Low complexity" evidence="1">
    <location>
        <begin position="307"/>
        <end position="349"/>
    </location>
</feature>
<dbReference type="Gene3D" id="3.30.70.1070">
    <property type="entry name" value="Sporulation related repeat"/>
    <property type="match status" value="1"/>
</dbReference>